<dbReference type="SMART" id="SM00539">
    <property type="entry name" value="NIDO"/>
    <property type="match status" value="1"/>
</dbReference>
<keyword evidence="5" id="KW-1015">Disulfide bond</keyword>
<protein>
    <submittedName>
        <fullName evidence="8">NIDO domain-containing protein</fullName>
    </submittedName>
</protein>
<dbReference type="Pfam" id="PF03782">
    <property type="entry name" value="AMOP"/>
    <property type="match status" value="1"/>
</dbReference>
<dbReference type="WBParaSite" id="jg16643">
    <property type="protein sequence ID" value="jg16643"/>
    <property type="gene ID" value="jg16643"/>
</dbReference>
<dbReference type="InterPro" id="IPR003886">
    <property type="entry name" value="NIDO_dom"/>
</dbReference>
<name>A0A915D6S6_9BILA</name>
<dbReference type="PANTHER" id="PTHR13802:SF52">
    <property type="entry name" value="MUCIN-4"/>
    <property type="match status" value="1"/>
</dbReference>
<accession>A0A915D6S6</accession>
<proteinExistence type="predicted"/>
<dbReference type="GO" id="GO:0016020">
    <property type="term" value="C:membrane"/>
    <property type="evidence" value="ECO:0007669"/>
    <property type="project" value="UniProtKB-SubCell"/>
</dbReference>
<dbReference type="GO" id="GO:0007160">
    <property type="term" value="P:cell-matrix adhesion"/>
    <property type="evidence" value="ECO:0007669"/>
    <property type="project" value="InterPro"/>
</dbReference>
<keyword evidence="7" id="KW-1185">Reference proteome</keyword>
<evidence type="ECO:0000259" key="6">
    <source>
        <dbReference type="PROSITE" id="PS51220"/>
    </source>
</evidence>
<evidence type="ECO:0000256" key="2">
    <source>
        <dbReference type="ARBA" id="ARBA00022692"/>
    </source>
</evidence>
<dbReference type="InterPro" id="IPR005533">
    <property type="entry name" value="AMOP_dom"/>
</dbReference>
<keyword evidence="3" id="KW-1133">Transmembrane helix</keyword>
<evidence type="ECO:0000256" key="1">
    <source>
        <dbReference type="ARBA" id="ARBA00004370"/>
    </source>
</evidence>
<evidence type="ECO:0000256" key="3">
    <source>
        <dbReference type="ARBA" id="ARBA00022989"/>
    </source>
</evidence>
<comment type="subcellular location">
    <subcellularLocation>
        <location evidence="1">Membrane</location>
    </subcellularLocation>
</comment>
<dbReference type="PROSITE" id="PS51220">
    <property type="entry name" value="NIDO"/>
    <property type="match status" value="1"/>
</dbReference>
<evidence type="ECO:0000256" key="5">
    <source>
        <dbReference type="ARBA" id="ARBA00023157"/>
    </source>
</evidence>
<organism evidence="7 8">
    <name type="scientific">Ditylenchus dipsaci</name>
    <dbReference type="NCBI Taxonomy" id="166011"/>
    <lineage>
        <taxon>Eukaryota</taxon>
        <taxon>Metazoa</taxon>
        <taxon>Ecdysozoa</taxon>
        <taxon>Nematoda</taxon>
        <taxon>Chromadorea</taxon>
        <taxon>Rhabditida</taxon>
        <taxon>Tylenchina</taxon>
        <taxon>Tylenchomorpha</taxon>
        <taxon>Sphaerularioidea</taxon>
        <taxon>Anguinidae</taxon>
        <taxon>Anguininae</taxon>
        <taxon>Ditylenchus</taxon>
    </lineage>
</organism>
<evidence type="ECO:0000313" key="8">
    <source>
        <dbReference type="WBParaSite" id="jg16643"/>
    </source>
</evidence>
<dbReference type="Pfam" id="PF06119">
    <property type="entry name" value="NIDO"/>
    <property type="match status" value="1"/>
</dbReference>
<feature type="domain" description="NIDO" evidence="6">
    <location>
        <begin position="78"/>
        <end position="220"/>
    </location>
</feature>
<keyword evidence="4" id="KW-0472">Membrane</keyword>
<reference evidence="8" key="1">
    <citation type="submission" date="2022-11" db="UniProtKB">
        <authorList>
            <consortium name="WormBaseParasite"/>
        </authorList>
    </citation>
    <scope>IDENTIFICATION</scope>
</reference>
<evidence type="ECO:0000313" key="7">
    <source>
        <dbReference type="Proteomes" id="UP000887574"/>
    </source>
</evidence>
<sequence>MAEQRVQYVGTAEFPMFGSGLLRGASIFWSNLALLTQFRPPSLIGYNNLYLDFATQQRHEPQGQPQGVYSYENPRFYRTYRGRQLKTQEGRLEDPEFLDQITNDIRHGMVGARGWKADYALLVTWERMTYGGSQKITELNEYERAKRWQNTYQMVIATDEIRSYCMFNFANINCALVGFNGGNGTGYVELPYSAEGNSYKLVQYGSTQIAGRWLARIDEQIQYGGCSNESRGTLEMSQQYGNMLGGFALNVSGPCYRPTDIIKLQFDEITIDCERIDMVIARCVIPVNNVFRTVQPGLARRRLNLVNDAREPRNNWNSFEAQNLTLTWEHEKYHSQLQFTNRSSSIRLLGHSLKQIGYIARRHPNNGLFTFNPRTLMYDNEADPEAWRCNLTLLDNLQVRVSDTWLNDRGDGMYCPRLFHLAGFFQRKWEYEYGRNWAWEICQQWYDYDGRRENFFMEMSPRCPVHARWITLPDCDAEGDHRCYYTQGAKHCVISTFSVWTVQLKFVAMTSKGG</sequence>
<dbReference type="AlphaFoldDB" id="A0A915D6S6"/>
<dbReference type="Proteomes" id="UP000887574">
    <property type="component" value="Unplaced"/>
</dbReference>
<evidence type="ECO:0000256" key="4">
    <source>
        <dbReference type="ARBA" id="ARBA00023136"/>
    </source>
</evidence>
<dbReference type="PANTHER" id="PTHR13802">
    <property type="entry name" value="MUCIN 4-RELATED"/>
    <property type="match status" value="1"/>
</dbReference>
<keyword evidence="2" id="KW-0812">Transmembrane</keyword>
<dbReference type="InterPro" id="IPR051495">
    <property type="entry name" value="Epithelial_Barrier/Signaling"/>
</dbReference>